<dbReference type="PANTHER" id="PTHR43078">
    <property type="entry name" value="UDP-GLUCURONIC ACID DECARBOXYLASE-RELATED"/>
    <property type="match status" value="1"/>
</dbReference>
<dbReference type="AlphaFoldDB" id="A0A419EMW5"/>
<reference evidence="15 16" key="1">
    <citation type="journal article" date="2017" name="ISME J.">
        <title>Energy and carbon metabolisms in a deep terrestrial subsurface fluid microbial community.</title>
        <authorList>
            <person name="Momper L."/>
            <person name="Jungbluth S.P."/>
            <person name="Lee M.D."/>
            <person name="Amend J.P."/>
        </authorList>
    </citation>
    <scope>NUCLEOTIDE SEQUENCE [LARGE SCALE GENOMIC DNA]</scope>
    <source>
        <strain evidence="15">SURF_17</strain>
    </source>
</reference>
<evidence type="ECO:0000256" key="5">
    <source>
        <dbReference type="ARBA" id="ARBA00012290"/>
    </source>
</evidence>
<dbReference type="PRINTS" id="PR01713">
    <property type="entry name" value="NUCEPIMERASE"/>
</dbReference>
<evidence type="ECO:0000256" key="2">
    <source>
        <dbReference type="ARBA" id="ARBA00004447"/>
    </source>
</evidence>
<dbReference type="GO" id="GO:0005737">
    <property type="term" value="C:cytoplasm"/>
    <property type="evidence" value="ECO:0007669"/>
    <property type="project" value="TreeGrafter"/>
</dbReference>
<keyword evidence="10" id="KW-0520">NAD</keyword>
<gene>
    <name evidence="15" type="ORF">C4532_20240</name>
</gene>
<dbReference type="SUPFAM" id="SSF51735">
    <property type="entry name" value="NAD(P)-binding Rossmann-fold domains"/>
    <property type="match status" value="1"/>
</dbReference>
<comment type="caution">
    <text evidence="15">The sequence shown here is derived from an EMBL/GenBank/DDBJ whole genome shotgun (WGS) entry which is preliminary data.</text>
</comment>
<evidence type="ECO:0000256" key="7">
    <source>
        <dbReference type="ARBA" id="ARBA00022793"/>
    </source>
</evidence>
<evidence type="ECO:0000256" key="11">
    <source>
        <dbReference type="ARBA" id="ARBA00023034"/>
    </source>
</evidence>
<accession>A0A419EMW5</accession>
<dbReference type="EC" id="4.1.1.35" evidence="5"/>
<feature type="domain" description="NAD(P)-binding" evidence="14">
    <location>
        <begin position="5"/>
        <end position="312"/>
    </location>
</feature>
<keyword evidence="13" id="KW-0456">Lyase</keyword>
<protein>
    <recommendedName>
        <fullName evidence="5">UDP-glucuronate decarboxylase</fullName>
        <ecNumber evidence="5">4.1.1.35</ecNumber>
    </recommendedName>
</protein>
<dbReference type="PANTHER" id="PTHR43078:SF6">
    <property type="entry name" value="UDP-GLUCURONIC ACID DECARBOXYLASE 1"/>
    <property type="match status" value="1"/>
</dbReference>
<dbReference type="GO" id="GO:0033320">
    <property type="term" value="P:UDP-D-xylose biosynthetic process"/>
    <property type="evidence" value="ECO:0007669"/>
    <property type="project" value="UniProtKB-UniPathway"/>
</dbReference>
<evidence type="ECO:0000313" key="15">
    <source>
        <dbReference type="EMBL" id="RJP63962.1"/>
    </source>
</evidence>
<evidence type="ECO:0000256" key="12">
    <source>
        <dbReference type="ARBA" id="ARBA00023136"/>
    </source>
</evidence>
<organism evidence="15 16">
    <name type="scientific">Candidatus Abyssobacteria bacterium SURF_17</name>
    <dbReference type="NCBI Taxonomy" id="2093361"/>
    <lineage>
        <taxon>Bacteria</taxon>
        <taxon>Pseudomonadati</taxon>
        <taxon>Candidatus Hydrogenedentota</taxon>
        <taxon>Candidatus Abyssobacteria</taxon>
    </lineage>
</organism>
<evidence type="ECO:0000256" key="9">
    <source>
        <dbReference type="ARBA" id="ARBA00022989"/>
    </source>
</evidence>
<evidence type="ECO:0000256" key="13">
    <source>
        <dbReference type="ARBA" id="ARBA00023239"/>
    </source>
</evidence>
<keyword evidence="11" id="KW-0333">Golgi apparatus</keyword>
<name>A0A419EMW5_9BACT</name>
<comment type="cofactor">
    <cofactor evidence="1">
        <name>NAD(+)</name>
        <dbReference type="ChEBI" id="CHEBI:57540"/>
    </cofactor>
</comment>
<evidence type="ECO:0000256" key="4">
    <source>
        <dbReference type="ARBA" id="ARBA00007505"/>
    </source>
</evidence>
<keyword evidence="12" id="KW-0472">Membrane</keyword>
<keyword evidence="6" id="KW-0812">Transmembrane</keyword>
<keyword evidence="8" id="KW-0735">Signal-anchor</keyword>
<evidence type="ECO:0000313" key="16">
    <source>
        <dbReference type="Proteomes" id="UP000285961"/>
    </source>
</evidence>
<dbReference type="InterPro" id="IPR016040">
    <property type="entry name" value="NAD(P)-bd_dom"/>
</dbReference>
<evidence type="ECO:0000256" key="8">
    <source>
        <dbReference type="ARBA" id="ARBA00022968"/>
    </source>
</evidence>
<dbReference type="Gene3D" id="3.40.50.720">
    <property type="entry name" value="NAD(P)-binding Rossmann-like Domain"/>
    <property type="match status" value="1"/>
</dbReference>
<dbReference type="GO" id="GO:0070403">
    <property type="term" value="F:NAD+ binding"/>
    <property type="evidence" value="ECO:0007669"/>
    <property type="project" value="InterPro"/>
</dbReference>
<sequence>MAHALVTGGAGFIGSHLSEALLARGHRVTALDDLSTGSRENIKHLQDNPGFEFVLGTVLDEGAVDKLVSRSEIVYHMAAAVGVKYIIDNPLASLRINTKGTENVFEAANCHKRKVILASTSEIYGKNEKESLSENDDRILGSTYISRWGYSCTKAFDEFLALAYWREKKLPVVILRFFNTCGPRQTGEYGMVVPRFIRAALLGHPLQVYGDGKQVRCFSCVDDIVQGTLALADHPAAEGQIFNLGSTEPITIEELAQRIIMMTNSASTIQYIPYEQAYEKGFEDLRRRVPDTSKARHLVGFEPKTSLNELLRWIIECFEQ</sequence>
<keyword evidence="7" id="KW-0210">Decarboxylase</keyword>
<dbReference type="Proteomes" id="UP000285961">
    <property type="component" value="Unassembled WGS sequence"/>
</dbReference>
<comment type="similarity">
    <text evidence="4">Belongs to the NAD(P)-dependent epimerase/dehydratase family. UDP-glucuronic acid decarboxylase subfamily.</text>
</comment>
<evidence type="ECO:0000256" key="6">
    <source>
        <dbReference type="ARBA" id="ARBA00022692"/>
    </source>
</evidence>
<evidence type="ECO:0000256" key="1">
    <source>
        <dbReference type="ARBA" id="ARBA00001911"/>
    </source>
</evidence>
<dbReference type="GO" id="GO:0048040">
    <property type="term" value="F:UDP-glucuronate decarboxylase activity"/>
    <property type="evidence" value="ECO:0007669"/>
    <property type="project" value="UniProtKB-EC"/>
</dbReference>
<dbReference type="GO" id="GO:0042732">
    <property type="term" value="P:D-xylose metabolic process"/>
    <property type="evidence" value="ECO:0007669"/>
    <property type="project" value="InterPro"/>
</dbReference>
<evidence type="ECO:0000256" key="10">
    <source>
        <dbReference type="ARBA" id="ARBA00023027"/>
    </source>
</evidence>
<comment type="subcellular location">
    <subcellularLocation>
        <location evidence="2">Golgi apparatus</location>
        <location evidence="2">Golgi stack membrane</location>
        <topology evidence="2">Single-pass type II membrane protein</topology>
    </subcellularLocation>
</comment>
<dbReference type="UniPathway" id="UPA00796">
    <property type="reaction ID" value="UER00771"/>
</dbReference>
<proteinExistence type="inferred from homology"/>
<keyword evidence="9" id="KW-1133">Transmembrane helix</keyword>
<evidence type="ECO:0000259" key="14">
    <source>
        <dbReference type="Pfam" id="PF16363"/>
    </source>
</evidence>
<dbReference type="InterPro" id="IPR044516">
    <property type="entry name" value="UXS-like"/>
</dbReference>
<dbReference type="EMBL" id="QZKI01000144">
    <property type="protein sequence ID" value="RJP63962.1"/>
    <property type="molecule type" value="Genomic_DNA"/>
</dbReference>
<comment type="pathway">
    <text evidence="3">Nucleotide-sugar biosynthesis; UDP-alpha-D-xylose biosynthesis; UDP-alpha-D-xylose from UDP-alpha-D-glucuronate: step 1/1.</text>
</comment>
<dbReference type="InterPro" id="IPR036291">
    <property type="entry name" value="NAD(P)-bd_dom_sf"/>
</dbReference>
<dbReference type="Pfam" id="PF16363">
    <property type="entry name" value="GDP_Man_Dehyd"/>
    <property type="match status" value="1"/>
</dbReference>
<evidence type="ECO:0000256" key="3">
    <source>
        <dbReference type="ARBA" id="ARBA00005100"/>
    </source>
</evidence>